<dbReference type="EMBL" id="JAGGKX010000006">
    <property type="protein sequence ID" value="MBP1969396.1"/>
    <property type="molecule type" value="Genomic_DNA"/>
</dbReference>
<keyword evidence="2" id="KW-1185">Reference proteome</keyword>
<dbReference type="SUPFAM" id="SSF53649">
    <property type="entry name" value="Alkaline phosphatase-like"/>
    <property type="match status" value="1"/>
</dbReference>
<dbReference type="InterPro" id="IPR017850">
    <property type="entry name" value="Alkaline_phosphatase_core_sf"/>
</dbReference>
<sequence>MIKKLVIAFIAFILILAVINWYGIATPTKDIEDQSLNPSSKPVVFLLVDSLMDEPLQKAIEEGKAPALEYLAANGNYLPEIVSSYPTMSVSIDSTLLTGTYPDQHRIPALAWFNKEDNRLINYGSSVMEAYNLGFKNILHDTVYNLNQEHLSENVNTIFEKLDERQMNSASLNGLIYRGNQSHSLEIPRILPAFNLLSGEVSVNGPSLLSVGSLSQFNPENNRHNNFWQKLGINDTFTANELKYLIQNDTLLSFTLAYFSDLDQRVHEEGRMDIEGIEEIDKHLQELLNEYPTWEEALEEVIFIVYGDSGHSHIEKDESKALIDLNSLSDTYELSSLGDPIRSEDQVVLAVNSRMAYINLLDDEIGYTEMASHLIEDDRIGFIAWEDERGNHVISPDSDDQLTFKPQGQYVDEYNQEWDLSGDFSILDFSVKGENRIEYGDYPDGLARLYGALHSHDGRYLIVDAKPGHEFIGDYSPTHLGGGGHGSLHEQDSLTPLITTGTDIEPEHKRIVNFKDWILELTSD</sequence>
<organism evidence="1 2">
    <name type="scientific">Virgibacillus natechei</name>
    <dbReference type="NCBI Taxonomy" id="1216297"/>
    <lineage>
        <taxon>Bacteria</taxon>
        <taxon>Bacillati</taxon>
        <taxon>Bacillota</taxon>
        <taxon>Bacilli</taxon>
        <taxon>Bacillales</taxon>
        <taxon>Bacillaceae</taxon>
        <taxon>Virgibacillus</taxon>
    </lineage>
</organism>
<accession>A0ABS4IGF2</accession>
<comment type="caution">
    <text evidence="1">The sequence shown here is derived from an EMBL/GenBank/DDBJ whole genome shotgun (WGS) entry which is preliminary data.</text>
</comment>
<dbReference type="Gene3D" id="3.40.720.10">
    <property type="entry name" value="Alkaline Phosphatase, subunit A"/>
    <property type="match status" value="1"/>
</dbReference>
<dbReference type="RefSeq" id="WP_209462597.1">
    <property type="nucleotide sequence ID" value="NZ_CP110224.1"/>
</dbReference>
<dbReference type="InterPro" id="IPR002591">
    <property type="entry name" value="Phosphodiest/P_Trfase"/>
</dbReference>
<dbReference type="PANTHER" id="PTHR10151:SF120">
    <property type="entry name" value="BIS(5'-ADENOSYL)-TRIPHOSPHATASE"/>
    <property type="match status" value="1"/>
</dbReference>
<dbReference type="PANTHER" id="PTHR10151">
    <property type="entry name" value="ECTONUCLEOTIDE PYROPHOSPHATASE/PHOSPHODIESTERASE"/>
    <property type="match status" value="1"/>
</dbReference>
<reference evidence="1 2" key="1">
    <citation type="submission" date="2021-03" db="EMBL/GenBank/DDBJ databases">
        <title>Genomic Encyclopedia of Type Strains, Phase IV (KMG-IV): sequencing the most valuable type-strain genomes for metagenomic binning, comparative biology and taxonomic classification.</title>
        <authorList>
            <person name="Goeker M."/>
        </authorList>
    </citation>
    <scope>NUCLEOTIDE SEQUENCE [LARGE SCALE GENOMIC DNA]</scope>
    <source>
        <strain evidence="1 2">DSM 25609</strain>
    </source>
</reference>
<protein>
    <submittedName>
        <fullName evidence="1">AlkP superfamily pyrophosphatase or phosphodiesterase</fullName>
    </submittedName>
</protein>
<name>A0ABS4IGF2_9BACI</name>
<gene>
    <name evidence="1" type="ORF">J2Z83_001500</name>
</gene>
<dbReference type="Proteomes" id="UP001519345">
    <property type="component" value="Unassembled WGS sequence"/>
</dbReference>
<evidence type="ECO:0000313" key="2">
    <source>
        <dbReference type="Proteomes" id="UP001519345"/>
    </source>
</evidence>
<dbReference type="Pfam" id="PF01663">
    <property type="entry name" value="Phosphodiest"/>
    <property type="match status" value="1"/>
</dbReference>
<proteinExistence type="predicted"/>
<evidence type="ECO:0000313" key="1">
    <source>
        <dbReference type="EMBL" id="MBP1969396.1"/>
    </source>
</evidence>